<evidence type="ECO:0000313" key="3">
    <source>
        <dbReference type="Proteomes" id="UP000012227"/>
    </source>
</evidence>
<keyword evidence="1" id="KW-1133">Transmembrane helix</keyword>
<dbReference type="AlphaFoldDB" id="N1WEU6"/>
<evidence type="ECO:0000256" key="1">
    <source>
        <dbReference type="SAM" id="Phobius"/>
    </source>
</evidence>
<comment type="caution">
    <text evidence="2">The sequence shown here is derived from an EMBL/GenBank/DDBJ whole genome shotgun (WGS) entry which is preliminary data.</text>
</comment>
<feature type="transmembrane region" description="Helical" evidence="1">
    <location>
        <begin position="292"/>
        <end position="313"/>
    </location>
</feature>
<sequence length="499" mass="57982">MKMANPSYVLPMITYCKKKGIVFGIFLLIVCLQSVVQFSSNFAYGADGYYYAAQVNSYLTKGRFFSPDSSPVLYGLVYFSKLGTSIVTTNKIFISLLVGILFLSGYRLAFLVTKTVSTSILFGLLLVSSSFLPHFSFNFIKNLGGIVFFILFLTELWVLEQEEKTGNLTIYVRLGLSFLLVFFSHKITAGISFCFLLAWVWKQFPIAKIYRFGILLGLPLVLVGLAFVFPNLLHWSDLKTIVSEDIQFQLISPFYQYSKIFPEFILEQILFFLSPFVYLLTRSQLDPKPKTFYDKLFVLFFLLSLPIFSYTAFGFPFRLFLLVFIPGSILLLPTLSKIKSRPWVIVVCILLFLYQWLTMVREKNFNNQDYKLYSILIPLFQFPKDSLIIVHQGFDYFICYNKAGDAFHFLPEEKHKNRPIYRIVYGVSAAEYKKYLPKEVKIQYLPGFYSVLEEGKWQEFLKAIPAESKDRILDWRNPHTHRTNTMLRNESFKEPSKKI</sequence>
<feature type="transmembrane region" description="Helical" evidence="1">
    <location>
        <begin position="343"/>
        <end position="360"/>
    </location>
</feature>
<feature type="transmembrane region" description="Helical" evidence="1">
    <location>
        <begin position="139"/>
        <end position="158"/>
    </location>
</feature>
<feature type="transmembrane region" description="Helical" evidence="1">
    <location>
        <begin position="319"/>
        <end position="336"/>
    </location>
</feature>
<dbReference type="EMBL" id="AOGY02000006">
    <property type="protein sequence ID" value="EMY71910.1"/>
    <property type="molecule type" value="Genomic_DNA"/>
</dbReference>
<organism evidence="2 3">
    <name type="scientific">Leptospira vanthielii serovar Holland str. Waz Holland = ATCC 700522</name>
    <dbReference type="NCBI Taxonomy" id="1218591"/>
    <lineage>
        <taxon>Bacteria</taxon>
        <taxon>Pseudomonadati</taxon>
        <taxon>Spirochaetota</taxon>
        <taxon>Spirochaetia</taxon>
        <taxon>Leptospirales</taxon>
        <taxon>Leptospiraceae</taxon>
        <taxon>Leptospira</taxon>
    </lineage>
</organism>
<feature type="transmembrane region" description="Helical" evidence="1">
    <location>
        <begin position="21"/>
        <end position="44"/>
    </location>
</feature>
<proteinExistence type="predicted"/>
<dbReference type="Proteomes" id="UP000012227">
    <property type="component" value="Unassembled WGS sequence"/>
</dbReference>
<feature type="transmembrane region" description="Helical" evidence="1">
    <location>
        <begin position="115"/>
        <end position="132"/>
    </location>
</feature>
<feature type="transmembrane region" description="Helical" evidence="1">
    <location>
        <begin position="178"/>
        <end position="200"/>
    </location>
</feature>
<reference evidence="2 3" key="1">
    <citation type="submission" date="2013-03" db="EMBL/GenBank/DDBJ databases">
        <authorList>
            <person name="Harkins D.M."/>
            <person name="Durkin A.S."/>
            <person name="Brinkac L.M."/>
            <person name="Haft D.H."/>
            <person name="Selengut J.D."/>
            <person name="Sanka R."/>
            <person name="DePew J."/>
            <person name="Purushe J."/>
            <person name="Galloway R.L."/>
            <person name="Vinetz J.M."/>
            <person name="Sutton G.G."/>
            <person name="Nierman W.C."/>
            <person name="Fouts D.E."/>
        </authorList>
    </citation>
    <scope>NUCLEOTIDE SEQUENCE [LARGE SCALE GENOMIC DNA]</scope>
    <source>
        <strain evidence="2 3">Waz Holland</strain>
    </source>
</reference>
<evidence type="ECO:0008006" key="4">
    <source>
        <dbReference type="Google" id="ProtNLM"/>
    </source>
</evidence>
<evidence type="ECO:0000313" key="2">
    <source>
        <dbReference type="EMBL" id="EMY71910.1"/>
    </source>
</evidence>
<feature type="transmembrane region" description="Helical" evidence="1">
    <location>
        <begin position="92"/>
        <end position="109"/>
    </location>
</feature>
<gene>
    <name evidence="2" type="ORF">LEP1GSC199_0088</name>
</gene>
<feature type="transmembrane region" description="Helical" evidence="1">
    <location>
        <begin position="212"/>
        <end position="233"/>
    </location>
</feature>
<protein>
    <recommendedName>
        <fullName evidence="4">Dolichyl-phosphate-mannose-protein mannosyltransferase</fullName>
    </recommendedName>
</protein>
<accession>N1WEU6</accession>
<keyword evidence="1" id="KW-0472">Membrane</keyword>
<keyword evidence="1" id="KW-0812">Transmembrane</keyword>
<dbReference type="STRING" id="1218591.LEP1GSC199_0088"/>
<feature type="transmembrane region" description="Helical" evidence="1">
    <location>
        <begin position="260"/>
        <end position="280"/>
    </location>
</feature>
<name>N1WEU6_9LEPT</name>